<dbReference type="InterPro" id="IPR012910">
    <property type="entry name" value="Plug_dom"/>
</dbReference>
<dbReference type="Proteomes" id="UP000824028">
    <property type="component" value="Unassembled WGS sequence"/>
</dbReference>
<reference evidence="4" key="1">
    <citation type="journal article" date="2021" name="PeerJ">
        <title>Extensive microbial diversity within the chicken gut microbiome revealed by metagenomics and culture.</title>
        <authorList>
            <person name="Gilroy R."/>
            <person name="Ravi A."/>
            <person name="Getino M."/>
            <person name="Pursley I."/>
            <person name="Horton D.L."/>
            <person name="Alikhan N.F."/>
            <person name="Baker D."/>
            <person name="Gharbi K."/>
            <person name="Hall N."/>
            <person name="Watson M."/>
            <person name="Adriaenssens E.M."/>
            <person name="Foster-Nyarko E."/>
            <person name="Jarju S."/>
            <person name="Secka A."/>
            <person name="Antonio M."/>
            <person name="Oren A."/>
            <person name="Chaudhuri R.R."/>
            <person name="La Ragione R."/>
            <person name="Hildebrand F."/>
            <person name="Pallen M.J."/>
        </authorList>
    </citation>
    <scope>NUCLEOTIDE SEQUENCE</scope>
    <source>
        <strain evidence="4">ChiHjej9B8-1298</strain>
    </source>
</reference>
<comment type="caution">
    <text evidence="4">The sequence shown here is derived from an EMBL/GenBank/DDBJ whole genome shotgun (WGS) entry which is preliminary data.</text>
</comment>
<dbReference type="InterPro" id="IPR008969">
    <property type="entry name" value="CarboxyPept-like_regulatory"/>
</dbReference>
<feature type="chain" id="PRO_5038745623" evidence="2">
    <location>
        <begin position="20"/>
        <end position="166"/>
    </location>
</feature>
<evidence type="ECO:0000313" key="4">
    <source>
        <dbReference type="EMBL" id="HIZ33387.1"/>
    </source>
</evidence>
<organism evidence="4 5">
    <name type="scientific">Candidatus Bacteroides merdigallinarum</name>
    <dbReference type="NCBI Taxonomy" id="2838473"/>
    <lineage>
        <taxon>Bacteria</taxon>
        <taxon>Pseudomonadati</taxon>
        <taxon>Bacteroidota</taxon>
        <taxon>Bacteroidia</taxon>
        <taxon>Bacteroidales</taxon>
        <taxon>Bacteroidaceae</taxon>
        <taxon>Bacteroides</taxon>
    </lineage>
</organism>
<dbReference type="Pfam" id="PF13715">
    <property type="entry name" value="CarbopepD_reg_2"/>
    <property type="match status" value="1"/>
</dbReference>
<dbReference type="AlphaFoldDB" id="A0A9D2E9N1"/>
<protein>
    <submittedName>
        <fullName evidence="4">Carboxypeptidase-like regulatory domain-containing protein</fullName>
    </submittedName>
</protein>
<dbReference type="Gene3D" id="2.60.40.1120">
    <property type="entry name" value="Carboxypeptidase-like, regulatory domain"/>
    <property type="match status" value="1"/>
</dbReference>
<dbReference type="Pfam" id="PF07715">
    <property type="entry name" value="Plug"/>
    <property type="match status" value="1"/>
</dbReference>
<feature type="region of interest" description="Disordered" evidence="1">
    <location>
        <begin position="144"/>
        <end position="166"/>
    </location>
</feature>
<keyword evidence="4" id="KW-0378">Hydrolase</keyword>
<evidence type="ECO:0000259" key="3">
    <source>
        <dbReference type="Pfam" id="PF07715"/>
    </source>
</evidence>
<evidence type="ECO:0000256" key="2">
    <source>
        <dbReference type="SAM" id="SignalP"/>
    </source>
</evidence>
<dbReference type="SUPFAM" id="SSF49464">
    <property type="entry name" value="Carboxypeptidase regulatory domain-like"/>
    <property type="match status" value="1"/>
</dbReference>
<proteinExistence type="predicted"/>
<sequence>MRNYLLILLGIILSGGLSAQTVKVTGTVFDESGDPLIGVSIHTLSNESKGTVSDLYGKFSIEVDKKEKLVFSYLGFAEQVVAVEKMKSNVNIFMQEDKIALDEVVVIGYGTAKKKDITGSISSVSADKLEETPAVSLNQALQGKSAGVQVEQNPQSSHQQTGNNKT</sequence>
<name>A0A9D2E9N1_9BACE</name>
<feature type="compositionally biased region" description="Polar residues" evidence="1">
    <location>
        <begin position="150"/>
        <end position="166"/>
    </location>
</feature>
<dbReference type="SUPFAM" id="SSF56935">
    <property type="entry name" value="Porins"/>
    <property type="match status" value="1"/>
</dbReference>
<evidence type="ECO:0000313" key="5">
    <source>
        <dbReference type="Proteomes" id="UP000824028"/>
    </source>
</evidence>
<accession>A0A9D2E9N1</accession>
<dbReference type="EMBL" id="DXBX01000060">
    <property type="protein sequence ID" value="HIZ33387.1"/>
    <property type="molecule type" value="Genomic_DNA"/>
</dbReference>
<keyword evidence="4" id="KW-0121">Carboxypeptidase</keyword>
<dbReference type="GO" id="GO:0004180">
    <property type="term" value="F:carboxypeptidase activity"/>
    <property type="evidence" value="ECO:0007669"/>
    <property type="project" value="UniProtKB-KW"/>
</dbReference>
<gene>
    <name evidence="4" type="ORF">H9814_07620</name>
</gene>
<dbReference type="InterPro" id="IPR037066">
    <property type="entry name" value="Plug_dom_sf"/>
</dbReference>
<feature type="domain" description="TonB-dependent receptor plug" evidence="3">
    <location>
        <begin position="113"/>
        <end position="157"/>
    </location>
</feature>
<reference evidence="4" key="2">
    <citation type="submission" date="2021-04" db="EMBL/GenBank/DDBJ databases">
        <authorList>
            <person name="Gilroy R."/>
        </authorList>
    </citation>
    <scope>NUCLEOTIDE SEQUENCE</scope>
    <source>
        <strain evidence="4">ChiHjej9B8-1298</strain>
    </source>
</reference>
<keyword evidence="4" id="KW-0645">Protease</keyword>
<feature type="signal peptide" evidence="2">
    <location>
        <begin position="1"/>
        <end position="19"/>
    </location>
</feature>
<keyword evidence="2" id="KW-0732">Signal</keyword>
<evidence type="ECO:0000256" key="1">
    <source>
        <dbReference type="SAM" id="MobiDB-lite"/>
    </source>
</evidence>
<dbReference type="Gene3D" id="2.170.130.10">
    <property type="entry name" value="TonB-dependent receptor, plug domain"/>
    <property type="match status" value="1"/>
</dbReference>